<protein>
    <recommendedName>
        <fullName evidence="5">Acid phosphatase</fullName>
    </recommendedName>
</protein>
<dbReference type="Gene3D" id="3.40.50.1000">
    <property type="entry name" value="HAD superfamily/HAD-like"/>
    <property type="match status" value="1"/>
</dbReference>
<keyword evidence="2" id="KW-0472">Membrane</keyword>
<evidence type="ECO:0000256" key="2">
    <source>
        <dbReference type="SAM" id="Phobius"/>
    </source>
</evidence>
<dbReference type="EMBL" id="JRKL02002055">
    <property type="protein sequence ID" value="KAF3960690.1"/>
    <property type="molecule type" value="Genomic_DNA"/>
</dbReference>
<evidence type="ECO:0000256" key="1">
    <source>
        <dbReference type="SAM" id="MobiDB-lite"/>
    </source>
</evidence>
<feature type="transmembrane region" description="Helical" evidence="2">
    <location>
        <begin position="40"/>
        <end position="67"/>
    </location>
</feature>
<name>A0A8J4QX69_9ROSI</name>
<comment type="caution">
    <text evidence="3">The sequence shown here is derived from an EMBL/GenBank/DDBJ whole genome shotgun (WGS) entry which is preliminary data.</text>
</comment>
<keyword evidence="2" id="KW-0812">Transmembrane</keyword>
<sequence>MSAYAHQMEREYSAQNLSSRENTSTEVGSNYESGFYMTSFAATIFIGALVAVGILLITLLIALTVMLQSCQKLNSLQADEFPSFCRIPAIQYIRAGQYARDLNSTMRLVQNYFSSITPQNDGLDVVLIDIDDVLTSNAHHTILIMHRFDQFGCSDCVEEAKHLKHLLILRLYMKLQASGWPLILLTRKSAREQNATVEHLISTGFSGWASLIMRSDDEVHMDSCDYFSRRRAVMQKDGFRITGVLASKGGRGLESQPEQEGSKNVLKLASLLS</sequence>
<keyword evidence="2" id="KW-1133">Transmembrane helix</keyword>
<reference evidence="3" key="1">
    <citation type="submission" date="2020-03" db="EMBL/GenBank/DDBJ databases">
        <title>Castanea mollissima Vanexum genome sequencing.</title>
        <authorList>
            <person name="Staton M."/>
        </authorList>
    </citation>
    <scope>NUCLEOTIDE SEQUENCE</scope>
    <source>
        <tissue evidence="3">Leaf</tissue>
    </source>
</reference>
<keyword evidence="4" id="KW-1185">Reference proteome</keyword>
<dbReference type="AlphaFoldDB" id="A0A8J4QX69"/>
<dbReference type="Pfam" id="PF03767">
    <property type="entry name" value="Acid_phosphat_B"/>
    <property type="match status" value="1"/>
</dbReference>
<gene>
    <name evidence="3" type="ORF">CMV_014611</name>
</gene>
<feature type="compositionally biased region" description="Polar residues" evidence="1">
    <location>
        <begin position="13"/>
        <end position="25"/>
    </location>
</feature>
<dbReference type="Proteomes" id="UP000737018">
    <property type="component" value="Unassembled WGS sequence"/>
</dbReference>
<dbReference type="OrthoDB" id="1900337at2759"/>
<dbReference type="InterPro" id="IPR023214">
    <property type="entry name" value="HAD_sf"/>
</dbReference>
<feature type="region of interest" description="Disordered" evidence="1">
    <location>
        <begin position="1"/>
        <end position="25"/>
    </location>
</feature>
<dbReference type="PANTHER" id="PTHR31284">
    <property type="entry name" value="ACID PHOSPHATASE-LIKE PROTEIN"/>
    <property type="match status" value="1"/>
</dbReference>
<evidence type="ECO:0008006" key="5">
    <source>
        <dbReference type="Google" id="ProtNLM"/>
    </source>
</evidence>
<accession>A0A8J4QX69</accession>
<dbReference type="PANTHER" id="PTHR31284:SF22">
    <property type="entry name" value="ACID PHOSPHATASE"/>
    <property type="match status" value="1"/>
</dbReference>
<proteinExistence type="predicted"/>
<evidence type="ECO:0000313" key="3">
    <source>
        <dbReference type="EMBL" id="KAF3960690.1"/>
    </source>
</evidence>
<evidence type="ECO:0000313" key="4">
    <source>
        <dbReference type="Proteomes" id="UP000737018"/>
    </source>
</evidence>
<organism evidence="3 4">
    <name type="scientific">Castanea mollissima</name>
    <name type="common">Chinese chestnut</name>
    <dbReference type="NCBI Taxonomy" id="60419"/>
    <lineage>
        <taxon>Eukaryota</taxon>
        <taxon>Viridiplantae</taxon>
        <taxon>Streptophyta</taxon>
        <taxon>Embryophyta</taxon>
        <taxon>Tracheophyta</taxon>
        <taxon>Spermatophyta</taxon>
        <taxon>Magnoliopsida</taxon>
        <taxon>eudicotyledons</taxon>
        <taxon>Gunneridae</taxon>
        <taxon>Pentapetalae</taxon>
        <taxon>rosids</taxon>
        <taxon>fabids</taxon>
        <taxon>Fagales</taxon>
        <taxon>Fagaceae</taxon>
        <taxon>Castanea</taxon>
    </lineage>
</organism>
<dbReference type="InterPro" id="IPR005519">
    <property type="entry name" value="Acid_phosphat_B-like"/>
</dbReference>